<evidence type="ECO:0000256" key="11">
    <source>
        <dbReference type="SAM" id="MobiDB-lite"/>
    </source>
</evidence>
<comment type="similarity">
    <text evidence="2">Belongs to the YajC family.</text>
</comment>
<evidence type="ECO:0000256" key="5">
    <source>
        <dbReference type="ARBA" id="ARBA00022475"/>
    </source>
</evidence>
<sequence>MSFSSLVPLLQDAAAGSPSGSSMLVPLITMGLVFFIMWLFIIRPQNKKQKETEKMIANLKKGDKVVTIGGIHGVVSSTDEKTIVIKVDDNAKIKFSRSAISAVIVDDNNSKTEKTNKKEKEEVSEEKASAGEQK</sequence>
<evidence type="ECO:0000256" key="8">
    <source>
        <dbReference type="ARBA" id="ARBA00022989"/>
    </source>
</evidence>
<feature type="region of interest" description="Disordered" evidence="11">
    <location>
        <begin position="106"/>
        <end position="134"/>
    </location>
</feature>
<proteinExistence type="inferred from homology"/>
<dbReference type="NCBIfam" id="TIGR00739">
    <property type="entry name" value="yajC"/>
    <property type="match status" value="1"/>
</dbReference>
<comment type="subcellular location">
    <subcellularLocation>
        <location evidence="1">Cell membrane</location>
        <topology evidence="1">Single-pass membrane protein</topology>
    </subcellularLocation>
</comment>
<keyword evidence="5" id="KW-1003">Cell membrane</keyword>
<evidence type="ECO:0000256" key="9">
    <source>
        <dbReference type="ARBA" id="ARBA00023010"/>
    </source>
</evidence>
<dbReference type="GO" id="GO:0015031">
    <property type="term" value="P:protein transport"/>
    <property type="evidence" value="ECO:0007669"/>
    <property type="project" value="UniProtKB-KW"/>
</dbReference>
<dbReference type="PANTHER" id="PTHR33909:SF1">
    <property type="entry name" value="SEC TRANSLOCON ACCESSORY COMPLEX SUBUNIT YAJC"/>
    <property type="match status" value="1"/>
</dbReference>
<dbReference type="SMART" id="SM01323">
    <property type="entry name" value="YajC"/>
    <property type="match status" value="1"/>
</dbReference>
<evidence type="ECO:0000256" key="12">
    <source>
        <dbReference type="SAM" id="Phobius"/>
    </source>
</evidence>
<evidence type="ECO:0000256" key="2">
    <source>
        <dbReference type="ARBA" id="ARBA00006742"/>
    </source>
</evidence>
<reference evidence="13" key="1">
    <citation type="submission" date="2020-10" db="EMBL/GenBank/DDBJ databases">
        <authorList>
            <person name="Gilroy R."/>
        </authorList>
    </citation>
    <scope>NUCLEOTIDE SEQUENCE</scope>
    <source>
        <strain evidence="13">10532</strain>
    </source>
</reference>
<dbReference type="PANTHER" id="PTHR33909">
    <property type="entry name" value="SEC TRANSLOCON ACCESSORY COMPLEX SUBUNIT YAJC"/>
    <property type="match status" value="1"/>
</dbReference>
<evidence type="ECO:0000256" key="6">
    <source>
        <dbReference type="ARBA" id="ARBA00022692"/>
    </source>
</evidence>
<dbReference type="Pfam" id="PF02699">
    <property type="entry name" value="YajC"/>
    <property type="match status" value="1"/>
</dbReference>
<evidence type="ECO:0000256" key="1">
    <source>
        <dbReference type="ARBA" id="ARBA00004162"/>
    </source>
</evidence>
<dbReference type="PRINTS" id="PR01853">
    <property type="entry name" value="YAJCTRNLCASE"/>
</dbReference>
<evidence type="ECO:0000256" key="10">
    <source>
        <dbReference type="ARBA" id="ARBA00023136"/>
    </source>
</evidence>
<organism evidence="13 14">
    <name type="scientific">Candidatus Gallitreponema excrementavium</name>
    <dbReference type="NCBI Taxonomy" id="2840840"/>
    <lineage>
        <taxon>Bacteria</taxon>
        <taxon>Pseudomonadati</taxon>
        <taxon>Spirochaetota</taxon>
        <taxon>Spirochaetia</taxon>
        <taxon>Spirochaetales</taxon>
        <taxon>Candidatus Gallitreponema</taxon>
    </lineage>
</organism>
<keyword evidence="6 12" id="KW-0812">Transmembrane</keyword>
<evidence type="ECO:0000256" key="3">
    <source>
        <dbReference type="ARBA" id="ARBA00014962"/>
    </source>
</evidence>
<comment type="caution">
    <text evidence="13">The sequence shown here is derived from an EMBL/GenBank/DDBJ whole genome shotgun (WGS) entry which is preliminary data.</text>
</comment>
<keyword evidence="4" id="KW-0813">Transport</keyword>
<protein>
    <recommendedName>
        <fullName evidence="3">Sec translocon accessory complex subunit YajC</fullName>
    </recommendedName>
</protein>
<accession>A0A9D9HP39</accession>
<evidence type="ECO:0000256" key="4">
    <source>
        <dbReference type="ARBA" id="ARBA00022448"/>
    </source>
</evidence>
<dbReference type="GO" id="GO:0005886">
    <property type="term" value="C:plasma membrane"/>
    <property type="evidence" value="ECO:0007669"/>
    <property type="project" value="UniProtKB-SubCell"/>
</dbReference>
<keyword evidence="9" id="KW-0811">Translocation</keyword>
<name>A0A9D9HP39_9SPIR</name>
<dbReference type="EMBL" id="JADIMM010000054">
    <property type="protein sequence ID" value="MBO8457335.1"/>
    <property type="molecule type" value="Genomic_DNA"/>
</dbReference>
<feature type="compositionally biased region" description="Basic and acidic residues" evidence="11">
    <location>
        <begin position="108"/>
        <end position="134"/>
    </location>
</feature>
<dbReference type="InterPro" id="IPR003849">
    <property type="entry name" value="Preprotein_translocase_YajC"/>
</dbReference>
<dbReference type="AlphaFoldDB" id="A0A9D9HP39"/>
<evidence type="ECO:0000313" key="13">
    <source>
        <dbReference type="EMBL" id="MBO8457335.1"/>
    </source>
</evidence>
<keyword evidence="10 12" id="KW-0472">Membrane</keyword>
<evidence type="ECO:0000313" key="14">
    <source>
        <dbReference type="Proteomes" id="UP000823638"/>
    </source>
</evidence>
<evidence type="ECO:0000256" key="7">
    <source>
        <dbReference type="ARBA" id="ARBA00022927"/>
    </source>
</evidence>
<feature type="transmembrane region" description="Helical" evidence="12">
    <location>
        <begin position="25"/>
        <end position="42"/>
    </location>
</feature>
<keyword evidence="8 12" id="KW-1133">Transmembrane helix</keyword>
<keyword evidence="7" id="KW-0653">Protein transport</keyword>
<reference evidence="13" key="2">
    <citation type="journal article" date="2021" name="PeerJ">
        <title>Extensive microbial diversity within the chicken gut microbiome revealed by metagenomics and culture.</title>
        <authorList>
            <person name="Gilroy R."/>
            <person name="Ravi A."/>
            <person name="Getino M."/>
            <person name="Pursley I."/>
            <person name="Horton D.L."/>
            <person name="Alikhan N.F."/>
            <person name="Baker D."/>
            <person name="Gharbi K."/>
            <person name="Hall N."/>
            <person name="Watson M."/>
            <person name="Adriaenssens E.M."/>
            <person name="Foster-Nyarko E."/>
            <person name="Jarju S."/>
            <person name="Secka A."/>
            <person name="Antonio M."/>
            <person name="Oren A."/>
            <person name="Chaudhuri R.R."/>
            <person name="La Ragione R."/>
            <person name="Hildebrand F."/>
            <person name="Pallen M.J."/>
        </authorList>
    </citation>
    <scope>NUCLEOTIDE SEQUENCE</scope>
    <source>
        <strain evidence="13">10532</strain>
    </source>
</reference>
<gene>
    <name evidence="13" type="primary">yajC</name>
    <name evidence="13" type="ORF">IAA81_03800</name>
</gene>
<dbReference type="Proteomes" id="UP000823638">
    <property type="component" value="Unassembled WGS sequence"/>
</dbReference>